<dbReference type="NCBIfam" id="NF003807">
    <property type="entry name" value="PRK05395.1-4"/>
    <property type="match status" value="1"/>
</dbReference>
<evidence type="ECO:0000256" key="3">
    <source>
        <dbReference type="ARBA" id="ARBA00011037"/>
    </source>
</evidence>
<comment type="subunit">
    <text evidence="4 13">Homododecamer.</text>
</comment>
<feature type="domain" description="PTS EIIB type-1" evidence="16">
    <location>
        <begin position="4"/>
        <end position="88"/>
    </location>
</feature>
<comment type="similarity">
    <text evidence="3 13">Belongs to the type-II 3-dehydroquinase family.</text>
</comment>
<dbReference type="Pfam" id="PF00367">
    <property type="entry name" value="PTS_EIIB"/>
    <property type="match status" value="1"/>
</dbReference>
<evidence type="ECO:0000256" key="7">
    <source>
        <dbReference type="ARBA" id="ARBA00022597"/>
    </source>
</evidence>
<dbReference type="NCBIfam" id="TIGR01088">
    <property type="entry name" value="aroQ"/>
    <property type="match status" value="1"/>
</dbReference>
<dbReference type="GO" id="GO:0009401">
    <property type="term" value="P:phosphoenolpyruvate-dependent sugar phosphotransferase system"/>
    <property type="evidence" value="ECO:0007669"/>
    <property type="project" value="UniProtKB-KW"/>
</dbReference>
<evidence type="ECO:0000256" key="10">
    <source>
        <dbReference type="ARBA" id="ARBA00022777"/>
    </source>
</evidence>
<comment type="pathway">
    <text evidence="2 13">Metabolic intermediate biosynthesis; chorismate biosynthesis; chorismate from D-erythrose 4-phosphate and phosphoenolpyruvate: step 3/7.</text>
</comment>
<keyword evidence="6" id="KW-0813">Transport</keyword>
<comment type="caution">
    <text evidence="17">The sequence shown here is derived from an EMBL/GenBank/DDBJ whole genome shotgun (WGS) entry which is preliminary data.</text>
</comment>
<dbReference type="GO" id="GO:0008982">
    <property type="term" value="F:protein-N(PI)-phosphohistidine-sugar phosphotransferase activity"/>
    <property type="evidence" value="ECO:0007669"/>
    <property type="project" value="InterPro"/>
</dbReference>
<feature type="active site" description="Proton acceptor" evidence="13">
    <location>
        <position position="209"/>
    </location>
</feature>
<feature type="site" description="Transition state stabilizer" evidence="13">
    <location>
        <position position="204"/>
    </location>
</feature>
<evidence type="ECO:0000256" key="13">
    <source>
        <dbReference type="HAMAP-Rule" id="MF_00169"/>
    </source>
</evidence>
<dbReference type="InterPro" id="IPR036878">
    <property type="entry name" value="Glu_permease_IIB"/>
</dbReference>
<dbReference type="PANTHER" id="PTHR21272:SF3">
    <property type="entry name" value="CATABOLIC 3-DEHYDROQUINASE"/>
    <property type="match status" value="1"/>
</dbReference>
<dbReference type="InterPro" id="IPR018113">
    <property type="entry name" value="PTrfase_EIIB_Cys"/>
</dbReference>
<dbReference type="AlphaFoldDB" id="A0AB38A4D3"/>
<evidence type="ECO:0000256" key="8">
    <source>
        <dbReference type="ARBA" id="ARBA00022679"/>
    </source>
</evidence>
<dbReference type="GO" id="GO:0009073">
    <property type="term" value="P:aromatic amino acid family biosynthetic process"/>
    <property type="evidence" value="ECO:0007669"/>
    <property type="project" value="UniProtKB-KW"/>
</dbReference>
<feature type="binding site" evidence="13">
    <location>
        <begin position="288"/>
        <end position="289"/>
    </location>
    <ligand>
        <name>substrate</name>
    </ligand>
</feature>
<dbReference type="GO" id="GO:0019631">
    <property type="term" value="P:quinate catabolic process"/>
    <property type="evidence" value="ECO:0007669"/>
    <property type="project" value="TreeGrafter"/>
</dbReference>
<dbReference type="SUPFAM" id="SSF52304">
    <property type="entry name" value="Type II 3-dehydroquinate dehydratase"/>
    <property type="match status" value="1"/>
</dbReference>
<dbReference type="InterPro" id="IPR001874">
    <property type="entry name" value="DHquinase_II"/>
</dbReference>
<evidence type="ECO:0000256" key="9">
    <source>
        <dbReference type="ARBA" id="ARBA00022683"/>
    </source>
</evidence>
<evidence type="ECO:0000256" key="6">
    <source>
        <dbReference type="ARBA" id="ARBA00022448"/>
    </source>
</evidence>
<dbReference type="EC" id="4.2.1.10" evidence="5 13"/>
<feature type="binding site" evidence="13">
    <location>
        <position position="267"/>
    </location>
    <ligand>
        <name>substrate</name>
    </ligand>
</feature>
<keyword evidence="9" id="KW-0598">Phosphotransferase system</keyword>
<keyword evidence="11 13" id="KW-0057">Aromatic amino acid biosynthesis</keyword>
<feature type="compositionally biased region" description="Polar residues" evidence="15">
    <location>
        <begin position="166"/>
        <end position="183"/>
    </location>
</feature>
<dbReference type="PROSITE" id="PS01035">
    <property type="entry name" value="PTS_EIIB_TYPE_1_CYS"/>
    <property type="match status" value="1"/>
</dbReference>
<dbReference type="CDD" id="cd00466">
    <property type="entry name" value="DHQase_II"/>
    <property type="match status" value="1"/>
</dbReference>
<feature type="binding site" evidence="13">
    <location>
        <position position="261"/>
    </location>
    <ligand>
        <name>substrate</name>
    </ligand>
</feature>
<evidence type="ECO:0000256" key="4">
    <source>
        <dbReference type="ARBA" id="ARBA00011193"/>
    </source>
</evidence>
<evidence type="ECO:0000256" key="11">
    <source>
        <dbReference type="ARBA" id="ARBA00023141"/>
    </source>
</evidence>
<dbReference type="NCBIfam" id="NF003806">
    <property type="entry name" value="PRK05395.1-3"/>
    <property type="match status" value="1"/>
</dbReference>
<evidence type="ECO:0000259" key="16">
    <source>
        <dbReference type="PROSITE" id="PS51098"/>
    </source>
</evidence>
<reference evidence="17 18" key="1">
    <citation type="submission" date="2016-10" db="EMBL/GenBank/DDBJ databases">
        <authorList>
            <person name="Varghese N."/>
            <person name="Submissions S."/>
        </authorList>
    </citation>
    <scope>NUCLEOTIDE SEQUENCE [LARGE SCALE GENOMIC DNA]</scope>
    <source>
        <strain evidence="17 18">DSM 20586</strain>
    </source>
</reference>
<evidence type="ECO:0000256" key="14">
    <source>
        <dbReference type="PROSITE-ProRule" id="PRU00421"/>
    </source>
</evidence>
<organism evidence="17 18">
    <name type="scientific">Atopobium minutum</name>
    <dbReference type="NCBI Taxonomy" id="1381"/>
    <lineage>
        <taxon>Bacteria</taxon>
        <taxon>Bacillati</taxon>
        <taxon>Actinomycetota</taxon>
        <taxon>Coriobacteriia</taxon>
        <taxon>Coriobacteriales</taxon>
        <taxon>Atopobiaceae</taxon>
        <taxon>Atopobium</taxon>
    </lineage>
</organism>
<dbReference type="PROSITE" id="PS01029">
    <property type="entry name" value="DEHYDROQUINASE_II"/>
    <property type="match status" value="1"/>
</dbReference>
<feature type="binding site" evidence="13">
    <location>
        <position position="274"/>
    </location>
    <ligand>
        <name>substrate</name>
    </ligand>
</feature>
<evidence type="ECO:0000256" key="12">
    <source>
        <dbReference type="ARBA" id="ARBA00023239"/>
    </source>
</evidence>
<sequence>MNYENVAAHILDNIGGKQNVLTSTVCMTRLRLSLSNVALVNEDELAALDSVLGVVSRGDHGIEVVFGPTVVEKVYQSFTLLIGSKNNETTPPERPRGAVRVHISPARRQSFAAQAQALMTATQDTQDAQAGVGANAAAKTINANDDISTLVAALDNAPATRKAVSFSASHRPSAQNRQGTQTKPAAHKKVLVLNGPNINMLGIREPQIYGAQTYADLIDLCQDEAGKLGFEECSCFQSNHEGDLVDEIQHAYGIYDGIICNPGAYTHTSIALLDALKAVQIPCIEVHISAVDAREDFRQVSYIRQACFETIVGLGLAGYRKALQSMARYLSR</sequence>
<dbReference type="Gene3D" id="3.40.50.9100">
    <property type="entry name" value="Dehydroquinase, class II"/>
    <property type="match status" value="1"/>
</dbReference>
<evidence type="ECO:0000313" key="17">
    <source>
        <dbReference type="EMBL" id="SEB39418.1"/>
    </source>
</evidence>
<evidence type="ECO:0000256" key="1">
    <source>
        <dbReference type="ARBA" id="ARBA00001864"/>
    </source>
</evidence>
<evidence type="ECO:0000256" key="15">
    <source>
        <dbReference type="SAM" id="MobiDB-lite"/>
    </source>
</evidence>
<feature type="binding site" evidence="13">
    <location>
        <position position="298"/>
    </location>
    <ligand>
        <name>substrate</name>
    </ligand>
</feature>
<comment type="function">
    <text evidence="13">Catalyzes a trans-dehydration via an enolate intermediate.</text>
</comment>
<keyword evidence="7" id="KW-0762">Sugar transport</keyword>
<keyword evidence="12 13" id="KW-0456">Lyase</keyword>
<dbReference type="GO" id="GO:0003855">
    <property type="term" value="F:3-dehydroquinate dehydratase activity"/>
    <property type="evidence" value="ECO:0007669"/>
    <property type="project" value="UniProtKB-UniRule"/>
</dbReference>
<evidence type="ECO:0000256" key="5">
    <source>
        <dbReference type="ARBA" id="ARBA00012060"/>
    </source>
</evidence>
<feature type="region of interest" description="Disordered" evidence="15">
    <location>
        <begin position="163"/>
        <end position="186"/>
    </location>
</feature>
<dbReference type="Proteomes" id="UP000183687">
    <property type="component" value="Unassembled WGS sequence"/>
</dbReference>
<dbReference type="InterPro" id="IPR001996">
    <property type="entry name" value="PTS_IIB_1"/>
</dbReference>
<comment type="catalytic activity">
    <reaction evidence="1 13">
        <text>3-dehydroquinate = 3-dehydroshikimate + H2O</text>
        <dbReference type="Rhea" id="RHEA:21096"/>
        <dbReference type="ChEBI" id="CHEBI:15377"/>
        <dbReference type="ChEBI" id="CHEBI:16630"/>
        <dbReference type="ChEBI" id="CHEBI:32364"/>
        <dbReference type="EC" id="4.2.1.10"/>
    </reaction>
</comment>
<proteinExistence type="inferred from homology"/>
<dbReference type="NCBIfam" id="NF003805">
    <property type="entry name" value="PRK05395.1-2"/>
    <property type="match status" value="1"/>
</dbReference>
<dbReference type="GO" id="GO:0016301">
    <property type="term" value="F:kinase activity"/>
    <property type="evidence" value="ECO:0007669"/>
    <property type="project" value="UniProtKB-KW"/>
</dbReference>
<dbReference type="InterPro" id="IPR018509">
    <property type="entry name" value="DHquinase_II_CS"/>
</dbReference>
<dbReference type="EMBL" id="FNSH01000001">
    <property type="protein sequence ID" value="SEB39418.1"/>
    <property type="molecule type" value="Genomic_DNA"/>
</dbReference>
<evidence type="ECO:0000313" key="18">
    <source>
        <dbReference type="Proteomes" id="UP000183687"/>
    </source>
</evidence>
<dbReference type="PROSITE" id="PS51098">
    <property type="entry name" value="PTS_EIIB_TYPE_1"/>
    <property type="match status" value="1"/>
</dbReference>
<protein>
    <recommendedName>
        <fullName evidence="5 13">3-dehydroquinate dehydratase</fullName>
        <shortName evidence="13">3-dehydroquinase</shortName>
        <ecNumber evidence="5 13">4.2.1.10</ecNumber>
    </recommendedName>
    <alternativeName>
        <fullName evidence="13">Type II DHQase</fullName>
    </alternativeName>
</protein>
<dbReference type="RefSeq" id="WP_002563759.1">
    <property type="nucleotide sequence ID" value="NZ_CALJSN010000005.1"/>
</dbReference>
<dbReference type="SUPFAM" id="SSF55604">
    <property type="entry name" value="Glucose permease domain IIB"/>
    <property type="match status" value="1"/>
</dbReference>
<dbReference type="InterPro" id="IPR036441">
    <property type="entry name" value="DHquinase_II_sf"/>
</dbReference>
<dbReference type="GO" id="GO:0009423">
    <property type="term" value="P:chorismate biosynthetic process"/>
    <property type="evidence" value="ECO:0007669"/>
    <property type="project" value="UniProtKB-UniRule"/>
</dbReference>
<dbReference type="PANTHER" id="PTHR21272">
    <property type="entry name" value="CATABOLIC 3-DEHYDROQUINASE"/>
    <property type="match status" value="1"/>
</dbReference>
<accession>A0AB38A4D3</accession>
<dbReference type="Pfam" id="PF01220">
    <property type="entry name" value="DHquinase_II"/>
    <property type="match status" value="1"/>
</dbReference>
<keyword evidence="10" id="KW-0418">Kinase</keyword>
<name>A0AB38A4D3_9ACTN</name>
<dbReference type="GO" id="GO:0008652">
    <property type="term" value="P:amino acid biosynthetic process"/>
    <property type="evidence" value="ECO:0007669"/>
    <property type="project" value="UniProtKB-KW"/>
</dbReference>
<keyword evidence="13" id="KW-0028">Amino-acid biosynthesis</keyword>
<gene>
    <name evidence="13" type="primary">aroQ</name>
    <name evidence="17" type="ORF">SAMN04489746_0054</name>
</gene>
<dbReference type="Gene3D" id="3.30.1360.60">
    <property type="entry name" value="Glucose permease domain IIB"/>
    <property type="match status" value="1"/>
</dbReference>
<keyword evidence="8" id="KW-0808">Transferase</keyword>
<dbReference type="HAMAP" id="MF_00169">
    <property type="entry name" value="AroQ"/>
    <property type="match status" value="1"/>
</dbReference>
<dbReference type="CDD" id="cd00212">
    <property type="entry name" value="PTS_IIB_glc"/>
    <property type="match status" value="1"/>
</dbReference>
<feature type="active site" description="Phosphocysteine intermediate; for EIIB activity" evidence="14">
    <location>
        <position position="26"/>
    </location>
</feature>
<feature type="active site" description="Proton donor" evidence="13">
    <location>
        <position position="287"/>
    </location>
</feature>
<evidence type="ECO:0000256" key="2">
    <source>
        <dbReference type="ARBA" id="ARBA00004902"/>
    </source>
</evidence>